<accession>A0ABV8UPU5</accession>
<dbReference type="RefSeq" id="WP_382423408.1">
    <property type="nucleotide sequence ID" value="NZ_JBHSCW010000010.1"/>
</dbReference>
<keyword evidence="1" id="KW-0472">Membrane</keyword>
<name>A0ABV8UPU5_9PROT</name>
<gene>
    <name evidence="2" type="ORF">ACFOW6_15905</name>
</gene>
<sequence length="227" mass="25420">MGLRTPNRCTANAVYFLLAMMTAVLSTALILNAREALGQESESTYPTYISLEESLGLIQNVHLEVVDDVEGGCWTNVETVRQKARLAFEQSDIRVYQEPLASTSLFTPKFLINTVGWRTERGTCVGTMNVRSISRVYTELGKQEEFNVGVNSISFEYQATMTSIDNLNTTILDSTEQATSKFIADIISNSRNKNVSQLLNSFEGIEDAEPLTMKEYKKLIREMDDEG</sequence>
<dbReference type="EMBL" id="JBHSCW010000010">
    <property type="protein sequence ID" value="MFC4353034.1"/>
    <property type="molecule type" value="Genomic_DNA"/>
</dbReference>
<evidence type="ECO:0000256" key="1">
    <source>
        <dbReference type="SAM" id="Phobius"/>
    </source>
</evidence>
<evidence type="ECO:0000313" key="2">
    <source>
        <dbReference type="EMBL" id="MFC4353034.1"/>
    </source>
</evidence>
<dbReference type="Proteomes" id="UP001595799">
    <property type="component" value="Unassembled WGS sequence"/>
</dbReference>
<keyword evidence="3" id="KW-1185">Reference proteome</keyword>
<proteinExistence type="predicted"/>
<keyword evidence="1" id="KW-0812">Transmembrane</keyword>
<reference evidence="3" key="1">
    <citation type="journal article" date="2019" name="Int. J. Syst. Evol. Microbiol.">
        <title>The Global Catalogue of Microorganisms (GCM) 10K type strain sequencing project: providing services to taxonomists for standard genome sequencing and annotation.</title>
        <authorList>
            <consortium name="The Broad Institute Genomics Platform"/>
            <consortium name="The Broad Institute Genome Sequencing Center for Infectious Disease"/>
            <person name="Wu L."/>
            <person name="Ma J."/>
        </authorList>
    </citation>
    <scope>NUCLEOTIDE SEQUENCE [LARGE SCALE GENOMIC DNA]</scope>
    <source>
        <strain evidence="3">CECT 8472</strain>
    </source>
</reference>
<organism evidence="2 3">
    <name type="scientific">Fodinicurvata halophila</name>
    <dbReference type="NCBI Taxonomy" id="1419723"/>
    <lineage>
        <taxon>Bacteria</taxon>
        <taxon>Pseudomonadati</taxon>
        <taxon>Pseudomonadota</taxon>
        <taxon>Alphaproteobacteria</taxon>
        <taxon>Rhodospirillales</taxon>
        <taxon>Rhodovibrionaceae</taxon>
        <taxon>Fodinicurvata</taxon>
    </lineage>
</organism>
<evidence type="ECO:0000313" key="3">
    <source>
        <dbReference type="Proteomes" id="UP001595799"/>
    </source>
</evidence>
<keyword evidence="1" id="KW-1133">Transmembrane helix</keyword>
<comment type="caution">
    <text evidence="2">The sequence shown here is derived from an EMBL/GenBank/DDBJ whole genome shotgun (WGS) entry which is preliminary data.</text>
</comment>
<feature type="transmembrane region" description="Helical" evidence="1">
    <location>
        <begin position="12"/>
        <end position="31"/>
    </location>
</feature>
<protein>
    <submittedName>
        <fullName evidence="2">Uncharacterized protein</fullName>
    </submittedName>
</protein>